<protein>
    <submittedName>
        <fullName evidence="1">Uncharacterized protein</fullName>
    </submittedName>
</protein>
<proteinExistence type="predicted"/>
<comment type="caution">
    <text evidence="1">The sequence shown here is derived from an EMBL/GenBank/DDBJ whole genome shotgun (WGS) entry which is preliminary data.</text>
</comment>
<dbReference type="Proteomes" id="UP000245202">
    <property type="component" value="Unassembled WGS sequence"/>
</dbReference>
<accession>A0A2R5F0Q1</accession>
<evidence type="ECO:0000313" key="2">
    <source>
        <dbReference type="Proteomes" id="UP000245202"/>
    </source>
</evidence>
<dbReference type="AlphaFoldDB" id="A0A2R5F0Q1"/>
<sequence length="83" mass="9763">MGFCAYAHWIRRMGRFQWWRLATNKCAEAQLVEKIELEADGKAPKALQAEKIGLEMREKGAVREVTAPFSDYKYGKRYPWLMH</sequence>
<keyword evidence="2" id="KW-1185">Reference proteome</keyword>
<name>A0A2R5F0Q1_9BACL</name>
<gene>
    <name evidence="1" type="ORF">PAT3040_05710</name>
</gene>
<reference evidence="1 2" key="1">
    <citation type="submission" date="2017-08" db="EMBL/GenBank/DDBJ databases">
        <title>Substantial Increase in Enzyme Production by Combined Drug-Resistance Mutations in Paenibacillus agaridevorans.</title>
        <authorList>
            <person name="Tanaka Y."/>
            <person name="Funane K."/>
            <person name="Hosaka T."/>
            <person name="Shiwa Y."/>
            <person name="Fujita N."/>
            <person name="Miyazaki T."/>
            <person name="Yoshikawa H."/>
            <person name="Murakami K."/>
            <person name="Kasahara K."/>
            <person name="Inaoka T."/>
            <person name="Hiraga Y."/>
            <person name="Ochi K."/>
        </authorList>
    </citation>
    <scope>NUCLEOTIDE SEQUENCE [LARGE SCALE GENOMIC DNA]</scope>
    <source>
        <strain evidence="1 2">T-3040</strain>
    </source>
</reference>
<evidence type="ECO:0000313" key="1">
    <source>
        <dbReference type="EMBL" id="GBG10938.1"/>
    </source>
</evidence>
<dbReference type="EMBL" id="BDQX01000362">
    <property type="protein sequence ID" value="GBG10938.1"/>
    <property type="molecule type" value="Genomic_DNA"/>
</dbReference>
<organism evidence="1 2">
    <name type="scientific">Paenibacillus agaridevorans</name>
    <dbReference type="NCBI Taxonomy" id="171404"/>
    <lineage>
        <taxon>Bacteria</taxon>
        <taxon>Bacillati</taxon>
        <taxon>Bacillota</taxon>
        <taxon>Bacilli</taxon>
        <taxon>Bacillales</taxon>
        <taxon>Paenibacillaceae</taxon>
        <taxon>Paenibacillus</taxon>
    </lineage>
</organism>